<dbReference type="InterPro" id="IPR027268">
    <property type="entry name" value="Peptidase_M4/M1_CTD_sf"/>
</dbReference>
<dbReference type="Gene3D" id="2.60.40.3650">
    <property type="match status" value="1"/>
</dbReference>
<dbReference type="InterPro" id="IPR036034">
    <property type="entry name" value="PDZ_sf"/>
</dbReference>
<dbReference type="EMBL" id="SMYL01000001">
    <property type="protein sequence ID" value="TDK68712.1"/>
    <property type="molecule type" value="Genomic_DNA"/>
</dbReference>
<protein>
    <submittedName>
        <fullName evidence="3">M61 family peptidase</fullName>
    </submittedName>
</protein>
<dbReference type="RefSeq" id="WP_133325621.1">
    <property type="nucleotide sequence ID" value="NZ_SMYL01000001.1"/>
</dbReference>
<dbReference type="PROSITE" id="PS50106">
    <property type="entry name" value="PDZ"/>
    <property type="match status" value="1"/>
</dbReference>
<comment type="caution">
    <text evidence="3">The sequence shown here is derived from an EMBL/GenBank/DDBJ whole genome shotgun (WGS) entry which is preliminary data.</text>
</comment>
<accession>A0A4R5W6F5</accession>
<dbReference type="InterPro" id="IPR024191">
    <property type="entry name" value="Peptidase_M61"/>
</dbReference>
<evidence type="ECO:0000313" key="3">
    <source>
        <dbReference type="EMBL" id="TDK68712.1"/>
    </source>
</evidence>
<evidence type="ECO:0000313" key="4">
    <source>
        <dbReference type="Proteomes" id="UP000294829"/>
    </source>
</evidence>
<evidence type="ECO:0000259" key="2">
    <source>
        <dbReference type="PROSITE" id="PS50106"/>
    </source>
</evidence>
<dbReference type="Gene3D" id="2.30.42.10">
    <property type="match status" value="1"/>
</dbReference>
<feature type="signal peptide" evidence="1">
    <location>
        <begin position="1"/>
        <end position="38"/>
    </location>
</feature>
<dbReference type="Proteomes" id="UP000294829">
    <property type="component" value="Unassembled WGS sequence"/>
</dbReference>
<keyword evidence="1" id="KW-0732">Signal</keyword>
<dbReference type="Gene3D" id="1.10.390.10">
    <property type="entry name" value="Neutral Protease Domain 2"/>
    <property type="match status" value="1"/>
</dbReference>
<name>A0A4R5W6F5_9BURK</name>
<dbReference type="SUPFAM" id="SSF50156">
    <property type="entry name" value="PDZ domain-like"/>
    <property type="match status" value="1"/>
</dbReference>
<feature type="domain" description="PDZ" evidence="2">
    <location>
        <begin position="529"/>
        <end position="611"/>
    </location>
</feature>
<keyword evidence="4" id="KW-1185">Reference proteome</keyword>
<dbReference type="AlphaFoldDB" id="A0A4R5W6F5"/>
<dbReference type="Pfam" id="PF17899">
    <property type="entry name" value="Peptidase_M61_N"/>
    <property type="match status" value="1"/>
</dbReference>
<reference evidence="3 4" key="1">
    <citation type="submission" date="2019-03" db="EMBL/GenBank/DDBJ databases">
        <title>Sapientia aquatica gen. nov., sp. nov., isolated from a crater lake.</title>
        <authorList>
            <person name="Felfoldi T."/>
            <person name="Szabo A."/>
            <person name="Toth E."/>
            <person name="Schumann P."/>
            <person name="Keki Z."/>
            <person name="Marialigeti K."/>
            <person name="Mathe I."/>
        </authorList>
    </citation>
    <scope>NUCLEOTIDE SEQUENCE [LARGE SCALE GENOMIC DNA]</scope>
    <source>
        <strain evidence="3 4">SA-152</strain>
    </source>
</reference>
<dbReference type="InterPro" id="IPR007963">
    <property type="entry name" value="Peptidase_M61_catalytic"/>
</dbReference>
<gene>
    <name evidence="3" type="ORF">E2I14_04035</name>
</gene>
<dbReference type="OrthoDB" id="9778516at2"/>
<sequence length="647" mass="72687">MSSASKQKNVAGNVLATFNKSALTLAVLAATSAPFASAQSIPAPVDKAYPGTIVLDVDATNLDQKIFKIHERIPVSAGQLTLFYPQWLPGHHSPSGPLTQLGGLLITGNGKAIEWKRDPVEMYAFHLDIPEGVKFIDADYQFLSPVEGNQGRITATQEIVGVQWNAVVLYPAGYYARDINYKVNLTLPNEWKFGTALELEKQVGAQAQFKLTDLDQLVDSPLFAGKYFKRIDLDPGAKVPVFLNLVADNAAALEAKPEQIELHRTLVQQAYKLYGSQHYVHYDFLLSLSDEFSGIGLEHHQSSENGVKSNYFTEWNKAWGARGLLPHEFTHSWDGKFRRPADLWTPNFNVPMQDSLLWVYEGQTQYWGEVLAARSGLQTVEQVRDSLAAVAATYDARVGRTWRALQDTTNMPIISQRGPLAWVSWQRPEDYYSEGQLIWLDVDTKIRELSGEQKSLNDFAKAFFGVENGRNVALTYTFEDVVQTLNGIQAYDWAKFLRTRLDEHAKEGPKDGLTRGGWKLVYTEERSEATKMMEDERHVTDLTYSLGFSIGKEGRLDNVTWGGLAFKKGLTNGATLVAVNGRSFKPELIKEAIKAAKTSKEPVELLIKKDDRYRTYSFDYHEGLKYPHLVRIEGTPDRLTEILQPLK</sequence>
<dbReference type="Pfam" id="PF05299">
    <property type="entry name" value="Peptidase_M61"/>
    <property type="match status" value="1"/>
</dbReference>
<dbReference type="PIRSF" id="PIRSF016493">
    <property type="entry name" value="Glycyl_aminpptds"/>
    <property type="match status" value="1"/>
</dbReference>
<feature type="chain" id="PRO_5020274597" evidence="1">
    <location>
        <begin position="39"/>
        <end position="647"/>
    </location>
</feature>
<proteinExistence type="predicted"/>
<dbReference type="InterPro" id="IPR001478">
    <property type="entry name" value="PDZ"/>
</dbReference>
<evidence type="ECO:0000256" key="1">
    <source>
        <dbReference type="SAM" id="SignalP"/>
    </source>
</evidence>
<dbReference type="InterPro" id="IPR040756">
    <property type="entry name" value="Peptidase_M61_N"/>
</dbReference>
<organism evidence="3 4">
    <name type="scientific">Sapientia aquatica</name>
    <dbReference type="NCBI Taxonomy" id="1549640"/>
    <lineage>
        <taxon>Bacteria</taxon>
        <taxon>Pseudomonadati</taxon>
        <taxon>Pseudomonadota</taxon>
        <taxon>Betaproteobacteria</taxon>
        <taxon>Burkholderiales</taxon>
        <taxon>Oxalobacteraceae</taxon>
        <taxon>Sapientia</taxon>
    </lineage>
</organism>